<keyword evidence="1" id="KW-0732">Signal</keyword>
<protein>
    <submittedName>
        <fullName evidence="2">Lactonase family protein</fullName>
    </submittedName>
</protein>
<reference evidence="3" key="1">
    <citation type="journal article" date="2019" name="Int. J. Syst. Evol. Microbiol.">
        <title>The Global Catalogue of Microorganisms (GCM) 10K type strain sequencing project: providing services to taxonomists for standard genome sequencing and annotation.</title>
        <authorList>
            <consortium name="The Broad Institute Genomics Platform"/>
            <consortium name="The Broad Institute Genome Sequencing Center for Infectious Disease"/>
            <person name="Wu L."/>
            <person name="Ma J."/>
        </authorList>
    </citation>
    <scope>NUCLEOTIDE SEQUENCE [LARGE SCALE GENOMIC DNA]</scope>
    <source>
        <strain evidence="3">KCTC 52094</strain>
    </source>
</reference>
<name>A0ABV7FX80_9PROT</name>
<dbReference type="RefSeq" id="WP_379592945.1">
    <property type="nucleotide sequence ID" value="NZ_JBHRTN010000003.1"/>
</dbReference>
<dbReference type="PANTHER" id="PTHR47197">
    <property type="entry name" value="PROTEIN NIRF"/>
    <property type="match status" value="1"/>
</dbReference>
<comment type="caution">
    <text evidence="2">The sequence shown here is derived from an EMBL/GenBank/DDBJ whole genome shotgun (WGS) entry which is preliminary data.</text>
</comment>
<accession>A0ABV7FX80</accession>
<dbReference type="Pfam" id="PF10282">
    <property type="entry name" value="Lactonase"/>
    <property type="match status" value="1"/>
</dbReference>
<dbReference type="InterPro" id="IPR011045">
    <property type="entry name" value="N2O_reductase_N"/>
</dbReference>
<dbReference type="PANTHER" id="PTHR47197:SF3">
    <property type="entry name" value="DIHYDRO-HEME D1 DEHYDROGENASE"/>
    <property type="match status" value="1"/>
</dbReference>
<dbReference type="SUPFAM" id="SSF50974">
    <property type="entry name" value="Nitrous oxide reductase, N-terminal domain"/>
    <property type="match status" value="1"/>
</dbReference>
<evidence type="ECO:0000313" key="3">
    <source>
        <dbReference type="Proteomes" id="UP001595593"/>
    </source>
</evidence>
<organism evidence="2 3">
    <name type="scientific">Teichococcus globiformis</name>
    <dbReference type="NCBI Taxonomy" id="2307229"/>
    <lineage>
        <taxon>Bacteria</taxon>
        <taxon>Pseudomonadati</taxon>
        <taxon>Pseudomonadota</taxon>
        <taxon>Alphaproteobacteria</taxon>
        <taxon>Acetobacterales</taxon>
        <taxon>Roseomonadaceae</taxon>
        <taxon>Roseomonas</taxon>
    </lineage>
</organism>
<evidence type="ECO:0000313" key="2">
    <source>
        <dbReference type="EMBL" id="MFC3123755.1"/>
    </source>
</evidence>
<feature type="chain" id="PRO_5045534026" evidence="1">
    <location>
        <begin position="28"/>
        <end position="397"/>
    </location>
</feature>
<keyword evidence="3" id="KW-1185">Reference proteome</keyword>
<dbReference type="EMBL" id="JBHRTN010000003">
    <property type="protein sequence ID" value="MFC3123755.1"/>
    <property type="molecule type" value="Genomic_DNA"/>
</dbReference>
<gene>
    <name evidence="2" type="ORF">ACFOD4_01675</name>
</gene>
<dbReference type="InterPro" id="IPR019405">
    <property type="entry name" value="Lactonase_7-beta_prop"/>
</dbReference>
<sequence length="397" mass="40602">MKSMQNAGRLMGLGLGCALALAGAARAEIAVSGNDNKRALVNGVNTVVRDPRPDTLAVIDLSGAEPRITGTVQAPHSVVGPPNSIAVTPDEGLALASSAEKIDPNDPTKTVPDNRVSVVDLKSTPPRVVATLEVGAGPSGISINPEGTLALVANRNAGTVSVLRIAGGQVSVAGAVTIGAANTGPSHAQFTPDGRHALVTRDNDSIVSVLRVEGQNVTKLERDMTAGVRPYSVSVSPGGWAVVGNVGRSANNTGDMDTVTLIDLSREPFRTLDTVTVGPTPEGVMASPDGVHAVVVVHNGSSRAPGDPLRDRAMVKLLKVEAGRLSVVAEAPAGDWVQGMAFSRDGRTLLIGNMADRQIGLYRVEGDTLTATGRNLPVDGGPAALGMAPVVQAAQRP</sequence>
<dbReference type="Gene3D" id="2.130.10.10">
    <property type="entry name" value="YVTN repeat-like/Quinoprotein amine dehydrogenase"/>
    <property type="match status" value="2"/>
</dbReference>
<dbReference type="InterPro" id="IPR051200">
    <property type="entry name" value="Host-pathogen_enzymatic-act"/>
</dbReference>
<proteinExistence type="predicted"/>
<feature type="signal peptide" evidence="1">
    <location>
        <begin position="1"/>
        <end position="27"/>
    </location>
</feature>
<evidence type="ECO:0000256" key="1">
    <source>
        <dbReference type="SAM" id="SignalP"/>
    </source>
</evidence>
<dbReference type="Proteomes" id="UP001595593">
    <property type="component" value="Unassembled WGS sequence"/>
</dbReference>
<dbReference type="InterPro" id="IPR015943">
    <property type="entry name" value="WD40/YVTN_repeat-like_dom_sf"/>
</dbReference>